<organism evidence="1 2">
    <name type="scientific">Penicillium nalgiovense</name>
    <dbReference type="NCBI Taxonomy" id="60175"/>
    <lineage>
        <taxon>Eukaryota</taxon>
        <taxon>Fungi</taxon>
        <taxon>Dikarya</taxon>
        <taxon>Ascomycota</taxon>
        <taxon>Pezizomycotina</taxon>
        <taxon>Eurotiomycetes</taxon>
        <taxon>Eurotiomycetidae</taxon>
        <taxon>Eurotiales</taxon>
        <taxon>Aspergillaceae</taxon>
        <taxon>Penicillium</taxon>
    </lineage>
</organism>
<evidence type="ECO:0000313" key="2">
    <source>
        <dbReference type="Proteomes" id="UP001153461"/>
    </source>
</evidence>
<evidence type="ECO:0008006" key="3">
    <source>
        <dbReference type="Google" id="ProtNLM"/>
    </source>
</evidence>
<reference evidence="1" key="1">
    <citation type="submission" date="2021-07" db="EMBL/GenBank/DDBJ databases">
        <authorList>
            <person name="Branca A.L. A."/>
        </authorList>
    </citation>
    <scope>NUCLEOTIDE SEQUENCE</scope>
</reference>
<proteinExistence type="predicted"/>
<name>A0A9W4IQT1_PENNA</name>
<dbReference type="AlphaFoldDB" id="A0A9W4IQT1"/>
<dbReference type="EMBL" id="CAJVNV010000636">
    <property type="protein sequence ID" value="CAG8320660.1"/>
    <property type="molecule type" value="Genomic_DNA"/>
</dbReference>
<comment type="caution">
    <text evidence="1">The sequence shown here is derived from an EMBL/GenBank/DDBJ whole genome shotgun (WGS) entry which is preliminary data.</text>
</comment>
<evidence type="ECO:0000313" key="1">
    <source>
        <dbReference type="EMBL" id="CAG8320660.1"/>
    </source>
</evidence>
<gene>
    <name evidence="1" type="ORF">PNAL_LOCUS10352</name>
</gene>
<dbReference type="Proteomes" id="UP001153461">
    <property type="component" value="Unassembled WGS sequence"/>
</dbReference>
<protein>
    <recommendedName>
        <fullName evidence="3">Protein kinase domain-containing protein</fullName>
    </recommendedName>
</protein>
<dbReference type="OrthoDB" id="407442at2759"/>
<dbReference type="SUPFAM" id="SSF56112">
    <property type="entry name" value="Protein kinase-like (PK-like)"/>
    <property type="match status" value="1"/>
</dbReference>
<accession>A0A9W4IQT1</accession>
<dbReference type="InterPro" id="IPR011009">
    <property type="entry name" value="Kinase-like_dom_sf"/>
</dbReference>
<dbReference type="Gene3D" id="1.10.510.10">
    <property type="entry name" value="Transferase(Phosphotransferase) domain 1"/>
    <property type="match status" value="1"/>
</dbReference>
<sequence length="168" mass="18953">MTKNAYLPGQKILPPTIPLQPPPTITLRSASEREDDEKLLTIGTCTEVYLVDDHIIRKIPRRQSEEDRQPILRKALVYDTLGNPLVFIHGRGDIHSELALRQFSIDDNFDLQLGDPNSSWCPSYVAFGYEKASHCLPRYYGLPNSEASDVFALGSTLYKLVTSEALYN</sequence>